<proteinExistence type="inferred from homology"/>
<dbReference type="AlphaFoldDB" id="A0A367KUI6"/>
<dbReference type="OrthoDB" id="78669at2759"/>
<evidence type="ECO:0000256" key="5">
    <source>
        <dbReference type="ARBA" id="ARBA00022989"/>
    </source>
</evidence>
<dbReference type="EMBL" id="PJQM01000284">
    <property type="protein sequence ID" value="RCI05861.1"/>
    <property type="molecule type" value="Genomic_DNA"/>
</dbReference>
<dbReference type="GO" id="GO:0016020">
    <property type="term" value="C:membrane"/>
    <property type="evidence" value="ECO:0007669"/>
    <property type="project" value="UniProtKB-SubCell"/>
</dbReference>
<evidence type="ECO:0000313" key="10">
    <source>
        <dbReference type="Proteomes" id="UP000253551"/>
    </source>
</evidence>
<dbReference type="InterPro" id="IPR045316">
    <property type="entry name" value="Msc2-like"/>
</dbReference>
<evidence type="ECO:0000313" key="9">
    <source>
        <dbReference type="EMBL" id="RCI05861.1"/>
    </source>
</evidence>
<comment type="similarity">
    <text evidence="2">Belongs to the cation diffusion facilitator (CDF) transporter (TC 2.A.4) family. SLC30A subfamily.</text>
</comment>
<keyword evidence="7 8" id="KW-0472">Membrane</keyword>
<dbReference type="InterPro" id="IPR027469">
    <property type="entry name" value="Cation_efflux_TMD_sf"/>
</dbReference>
<dbReference type="Proteomes" id="UP000253551">
    <property type="component" value="Unassembled WGS sequence"/>
</dbReference>
<keyword evidence="4 8" id="KW-0812">Transmembrane</keyword>
<dbReference type="SUPFAM" id="SSF161111">
    <property type="entry name" value="Cation efflux protein transmembrane domain-like"/>
    <property type="match status" value="1"/>
</dbReference>
<sequence>MLDLPTHAESAELGYGKSLAFGTAAVSVVGFLKHSLGIILSNQDSKQIFYFLLLNLSYMFVQLAYGVWTNSLGLISDGK</sequence>
<evidence type="ECO:0000256" key="1">
    <source>
        <dbReference type="ARBA" id="ARBA00004141"/>
    </source>
</evidence>
<evidence type="ECO:0000256" key="2">
    <source>
        <dbReference type="ARBA" id="ARBA00008873"/>
    </source>
</evidence>
<dbReference type="PANTHER" id="PTHR45755">
    <property type="match status" value="1"/>
</dbReference>
<gene>
    <name evidence="9" type="ORF">CU098_000273</name>
</gene>
<dbReference type="GO" id="GO:1904257">
    <property type="term" value="P:zinc ion import into Golgi lumen"/>
    <property type="evidence" value="ECO:0007669"/>
    <property type="project" value="TreeGrafter"/>
</dbReference>
<dbReference type="PANTHER" id="PTHR45755:SF4">
    <property type="entry name" value="ZINC TRANSPORTER 7"/>
    <property type="match status" value="1"/>
</dbReference>
<dbReference type="GO" id="GO:0031410">
    <property type="term" value="C:cytoplasmic vesicle"/>
    <property type="evidence" value="ECO:0007669"/>
    <property type="project" value="TreeGrafter"/>
</dbReference>
<protein>
    <submittedName>
        <fullName evidence="9">Uncharacterized protein</fullName>
    </submittedName>
</protein>
<evidence type="ECO:0000256" key="8">
    <source>
        <dbReference type="SAM" id="Phobius"/>
    </source>
</evidence>
<evidence type="ECO:0000256" key="3">
    <source>
        <dbReference type="ARBA" id="ARBA00022448"/>
    </source>
</evidence>
<accession>A0A367KUI6</accession>
<evidence type="ECO:0000256" key="4">
    <source>
        <dbReference type="ARBA" id="ARBA00022692"/>
    </source>
</evidence>
<dbReference type="GO" id="GO:0006882">
    <property type="term" value="P:intracellular zinc ion homeostasis"/>
    <property type="evidence" value="ECO:0007669"/>
    <property type="project" value="InterPro"/>
</dbReference>
<keyword evidence="3" id="KW-0813">Transport</keyword>
<keyword evidence="6" id="KW-0406">Ion transport</keyword>
<evidence type="ECO:0000256" key="7">
    <source>
        <dbReference type="ARBA" id="ARBA00023136"/>
    </source>
</evidence>
<dbReference type="GO" id="GO:0005794">
    <property type="term" value="C:Golgi apparatus"/>
    <property type="evidence" value="ECO:0007669"/>
    <property type="project" value="TreeGrafter"/>
</dbReference>
<feature type="transmembrane region" description="Helical" evidence="8">
    <location>
        <begin position="48"/>
        <end position="68"/>
    </location>
</feature>
<dbReference type="GO" id="GO:0005385">
    <property type="term" value="F:zinc ion transmembrane transporter activity"/>
    <property type="evidence" value="ECO:0007669"/>
    <property type="project" value="InterPro"/>
</dbReference>
<comment type="subcellular location">
    <subcellularLocation>
        <location evidence="1">Membrane</location>
        <topology evidence="1">Multi-pass membrane protein</topology>
    </subcellularLocation>
</comment>
<name>A0A367KUI6_RHIST</name>
<evidence type="ECO:0000256" key="6">
    <source>
        <dbReference type="ARBA" id="ARBA00023065"/>
    </source>
</evidence>
<dbReference type="STRING" id="4846.A0A367KUI6"/>
<comment type="caution">
    <text evidence="9">The sequence shown here is derived from an EMBL/GenBank/DDBJ whole genome shotgun (WGS) entry which is preliminary data.</text>
</comment>
<organism evidence="9 10">
    <name type="scientific">Rhizopus stolonifer</name>
    <name type="common">Rhizopus nigricans</name>
    <dbReference type="NCBI Taxonomy" id="4846"/>
    <lineage>
        <taxon>Eukaryota</taxon>
        <taxon>Fungi</taxon>
        <taxon>Fungi incertae sedis</taxon>
        <taxon>Mucoromycota</taxon>
        <taxon>Mucoromycotina</taxon>
        <taxon>Mucoromycetes</taxon>
        <taxon>Mucorales</taxon>
        <taxon>Mucorineae</taxon>
        <taxon>Rhizopodaceae</taxon>
        <taxon>Rhizopus</taxon>
    </lineage>
</organism>
<reference evidence="9 10" key="1">
    <citation type="journal article" date="2018" name="G3 (Bethesda)">
        <title>Phylogenetic and Phylogenomic Definition of Rhizopus Species.</title>
        <authorList>
            <person name="Gryganskyi A.P."/>
            <person name="Golan J."/>
            <person name="Dolatabadi S."/>
            <person name="Mondo S."/>
            <person name="Robb S."/>
            <person name="Idnurm A."/>
            <person name="Muszewska A."/>
            <person name="Steczkiewicz K."/>
            <person name="Masonjones S."/>
            <person name="Liao H.L."/>
            <person name="Gajdeczka M.T."/>
            <person name="Anike F."/>
            <person name="Vuek A."/>
            <person name="Anishchenko I.M."/>
            <person name="Voigt K."/>
            <person name="de Hoog G.S."/>
            <person name="Smith M.E."/>
            <person name="Heitman J."/>
            <person name="Vilgalys R."/>
            <person name="Stajich J.E."/>
        </authorList>
    </citation>
    <scope>NUCLEOTIDE SEQUENCE [LARGE SCALE GENOMIC DNA]</scope>
    <source>
        <strain evidence="9 10">LSU 92-RS-03</strain>
    </source>
</reference>
<feature type="transmembrane region" description="Helical" evidence="8">
    <location>
        <begin position="20"/>
        <end position="41"/>
    </location>
</feature>
<keyword evidence="5 8" id="KW-1133">Transmembrane helix</keyword>
<keyword evidence="10" id="KW-1185">Reference proteome</keyword>